<dbReference type="OrthoDB" id="10267539at2759"/>
<sequence length="445" mass="47179">MFRQFTTFTRRLAQVQLPTFEPTQRIPPPFLSPTAAAMAVKRQRRSMPAVLMRAGTSKGLFIHRAHLPPSESDWATPLLAAMGSRYADAKQIDGIGGASSVTSKVAVVAPSTREGVDVEYTFVQVAVGSEAVDLSGNCGNMVSGVGPFAVQEGLVTAKPGESTVDVSILNTNTNKIIVETVAVDEDGDVVEDGDCHIPGVAAPGSAVKVAFVEPAGSMTGVMFPTGKLSETIHIEGIAAALDDFSVEVTCVDCANPFVLVDGTSLPKALQGSHVDESVRAEVIESIRQRGAVLMGLAGSLEDAAQVRGTPKIAIVNKPVNPSKSDIQVLAYSMGKPHPSLQLTGGVCLASAACIEGTVLHRLRNAETSPSGVLTPARTPSPSSSPESPVKFRDELTTEEVRLEHSRGIMAMEIWKRWGTNGVEIERGIGIRTARRLFEGNVFYYM</sequence>
<evidence type="ECO:0000256" key="3">
    <source>
        <dbReference type="SAM" id="MobiDB-lite"/>
    </source>
</evidence>
<dbReference type="Gene3D" id="3.10.310.10">
    <property type="entry name" value="Diaminopimelate Epimerase, Chain A, domain 1"/>
    <property type="match status" value="2"/>
</dbReference>
<evidence type="ECO:0000256" key="1">
    <source>
        <dbReference type="ARBA" id="ARBA00007673"/>
    </source>
</evidence>
<reference evidence="4" key="1">
    <citation type="journal article" date="2021" name="Nat. Commun.">
        <title>Genetic determinants of endophytism in the Arabidopsis root mycobiome.</title>
        <authorList>
            <person name="Mesny F."/>
            <person name="Miyauchi S."/>
            <person name="Thiergart T."/>
            <person name="Pickel B."/>
            <person name="Atanasova L."/>
            <person name="Karlsson M."/>
            <person name="Huettel B."/>
            <person name="Barry K.W."/>
            <person name="Haridas S."/>
            <person name="Chen C."/>
            <person name="Bauer D."/>
            <person name="Andreopoulos W."/>
            <person name="Pangilinan J."/>
            <person name="LaButti K."/>
            <person name="Riley R."/>
            <person name="Lipzen A."/>
            <person name="Clum A."/>
            <person name="Drula E."/>
            <person name="Henrissat B."/>
            <person name="Kohler A."/>
            <person name="Grigoriev I.V."/>
            <person name="Martin F.M."/>
            <person name="Hacquard S."/>
        </authorList>
    </citation>
    <scope>NUCLEOTIDE SEQUENCE</scope>
    <source>
        <strain evidence="4">MPI-CAGE-AT-0016</strain>
    </source>
</reference>
<keyword evidence="5" id="KW-1185">Reference proteome</keyword>
<accession>A0A8K0TA44</accession>
<proteinExistence type="inferred from homology"/>
<dbReference type="EMBL" id="JAGPXD010000007">
    <property type="protein sequence ID" value="KAH7347397.1"/>
    <property type="molecule type" value="Genomic_DNA"/>
</dbReference>
<name>A0A8K0TA44_9PEZI</name>
<comment type="similarity">
    <text evidence="1">Belongs to the PrpF family.</text>
</comment>
<dbReference type="SUPFAM" id="SSF54506">
    <property type="entry name" value="Diaminopimelate epimerase-like"/>
    <property type="match status" value="2"/>
</dbReference>
<comment type="caution">
    <text evidence="4">The sequence shown here is derived from an EMBL/GenBank/DDBJ whole genome shotgun (WGS) entry which is preliminary data.</text>
</comment>
<evidence type="ECO:0000313" key="5">
    <source>
        <dbReference type="Proteomes" id="UP000813385"/>
    </source>
</evidence>
<evidence type="ECO:0000256" key="2">
    <source>
        <dbReference type="ARBA" id="ARBA00023235"/>
    </source>
</evidence>
<dbReference type="GO" id="GO:0016853">
    <property type="term" value="F:isomerase activity"/>
    <property type="evidence" value="ECO:0007669"/>
    <property type="project" value="UniProtKB-KW"/>
</dbReference>
<dbReference type="AlphaFoldDB" id="A0A8K0TA44"/>
<dbReference type="InterPro" id="IPR007400">
    <property type="entry name" value="PrpF-like"/>
</dbReference>
<protein>
    <submittedName>
        <fullName evidence="4">Methylitaconate delta2-delta3-isomerase</fullName>
    </submittedName>
</protein>
<dbReference type="PANTHER" id="PTHR43709">
    <property type="entry name" value="ACONITATE ISOMERASE-RELATED"/>
    <property type="match status" value="1"/>
</dbReference>
<dbReference type="PANTHER" id="PTHR43709:SF2">
    <property type="entry name" value="DUF453 DOMAIN PROTEIN (AFU_ORTHOLOGUE AFUA_6G00360)"/>
    <property type="match status" value="1"/>
</dbReference>
<keyword evidence="2" id="KW-0413">Isomerase</keyword>
<evidence type="ECO:0000313" key="4">
    <source>
        <dbReference type="EMBL" id="KAH7347397.1"/>
    </source>
</evidence>
<dbReference type="Pfam" id="PF04303">
    <property type="entry name" value="PrpF"/>
    <property type="match status" value="1"/>
</dbReference>
<feature type="region of interest" description="Disordered" evidence="3">
    <location>
        <begin position="366"/>
        <end position="391"/>
    </location>
</feature>
<dbReference type="Proteomes" id="UP000813385">
    <property type="component" value="Unassembled WGS sequence"/>
</dbReference>
<organism evidence="4 5">
    <name type="scientific">Plectosphaerella cucumerina</name>
    <dbReference type="NCBI Taxonomy" id="40658"/>
    <lineage>
        <taxon>Eukaryota</taxon>
        <taxon>Fungi</taxon>
        <taxon>Dikarya</taxon>
        <taxon>Ascomycota</taxon>
        <taxon>Pezizomycotina</taxon>
        <taxon>Sordariomycetes</taxon>
        <taxon>Hypocreomycetidae</taxon>
        <taxon>Glomerellales</taxon>
        <taxon>Plectosphaerellaceae</taxon>
        <taxon>Plectosphaerella</taxon>
    </lineage>
</organism>
<gene>
    <name evidence="4" type="ORF">B0T11DRAFT_291249</name>
</gene>
<feature type="compositionally biased region" description="Low complexity" evidence="3">
    <location>
        <begin position="379"/>
        <end position="388"/>
    </location>
</feature>